<dbReference type="Proteomes" id="UP001146120">
    <property type="component" value="Unassembled WGS sequence"/>
</dbReference>
<dbReference type="Gene3D" id="3.15.10.10">
    <property type="entry name" value="Bactericidal permeability-increasing protein, domain 1"/>
    <property type="match status" value="1"/>
</dbReference>
<keyword evidence="4" id="KW-1185">Reference proteome</keyword>
<dbReference type="InterPro" id="IPR017943">
    <property type="entry name" value="Bactericidal_perm-incr_a/b_dom"/>
</dbReference>
<dbReference type="Gene3D" id="2.30.42.10">
    <property type="match status" value="1"/>
</dbReference>
<dbReference type="PANTHER" id="PTHR31138:SF1">
    <property type="entry name" value="PDZ DOMAIN-CONTAINING PROTEIN"/>
    <property type="match status" value="1"/>
</dbReference>
<dbReference type="CDD" id="cd00136">
    <property type="entry name" value="PDZ_canonical"/>
    <property type="match status" value="1"/>
</dbReference>
<feature type="domain" description="PDZ" evidence="2">
    <location>
        <begin position="1061"/>
        <end position="1138"/>
    </location>
</feature>
<keyword evidence="1" id="KW-0175">Coiled coil</keyword>
<dbReference type="GO" id="GO:0008289">
    <property type="term" value="F:lipid binding"/>
    <property type="evidence" value="ECO:0007669"/>
    <property type="project" value="InterPro"/>
</dbReference>
<proteinExistence type="predicted"/>
<evidence type="ECO:0000313" key="4">
    <source>
        <dbReference type="Proteomes" id="UP001146120"/>
    </source>
</evidence>
<evidence type="ECO:0000313" key="3">
    <source>
        <dbReference type="EMBL" id="DBA03088.1"/>
    </source>
</evidence>
<dbReference type="EMBL" id="DAKRPA010000023">
    <property type="protein sequence ID" value="DBA03088.1"/>
    <property type="molecule type" value="Genomic_DNA"/>
</dbReference>
<evidence type="ECO:0000256" key="1">
    <source>
        <dbReference type="SAM" id="Coils"/>
    </source>
</evidence>
<evidence type="ECO:0000259" key="2">
    <source>
        <dbReference type="SMART" id="SM00228"/>
    </source>
</evidence>
<dbReference type="SMART" id="SM00228">
    <property type="entry name" value="PDZ"/>
    <property type="match status" value="2"/>
</dbReference>
<dbReference type="SUPFAM" id="SSF50156">
    <property type="entry name" value="PDZ domain-like"/>
    <property type="match status" value="1"/>
</dbReference>
<name>A0AAV2Z6T0_9STRA</name>
<sequence length="1146" mass="127936">MAHEVPLLFASVLRYVPGDAVKTRFGPGTVLTSSDRKAHVEVRLACGATLYARRGCVMPEFRMLECGELPKGTRVVCAIDPTRPAFTHHGIVRSFQVREQVYDVALDESATKDQAVAPASATSFTKHQLRLAADTRVKTKFGLGDVTAFRADNDSYVIKLDFGGIAYVQANDVSPVDLRFLARVPRPLSSQEIFEELEGRVTMEEAEQLSAMAKKTYRSIQKLCEQHAEAISFISTNASYGNQYSQALTSLIDPSLSDATERIKLAGSSELVKLRQIAMNAKKKLETELLEGKDSSEFFAQAARVLSQLKNSSQVQGLSAKAAEEIEQAKQNMNMESMHGQRMAVAQVVKALETRLQAQTPKLNQLRGKLDLDNLQHELVRNLQQHEMELLRAQELIFQLEHLASEKLGVTSLRDLNPIQLVRKAEELLPQVSATAGSMAESGERYLAQMQQTTQGQALLKKAKEFVRSVENPEEFCQNVTKVIADVKFENLAAWGNTLTSNKQKRQEFVDRMKDHCLDFFVSVLPSIKVDTISGTEEGVAYSLSKLDLSNFKVKKERVKVRMGTVADEELLTVRATHLTALLKGFEWTFAQKYFPYLNGAGLADAELTGGMISLGFKAEKQVLNEKTGEFKPILVLNSIEIEIRQELKITVQGSWFSAIYNLLASLFAEVIRDYIARTMENKLLAHMINLLTTLNTQMDKYWSLVFQILDIRVEDLPTASPWRGAKEVDIQPNQLEVRFTERNDIPFSFSRGVLNKYVVVNRILDPEMVHASTLFPELLQVPIGASVLAINGLSCNKLTLGELKKVLEQHPLPLTIRFSLTAEDVSKNRQQRVLPRPQIVSVVFKQDGAFGLRLRNRPLAPYGAIVIGFADPGPDGKKCAAELSGKIQPGQILVKINDIDLRFMQLPQILEVLKDCKKRPATMHFASSPDGIVKLREWPPMIEMELSDEVSVDNRNYVVISAFSRVPSFAQKSHKVEKGDILLSMNDVSMTTPHQANFASIMETLRSLADEKKPMRAVFVKRDEFVTARALRQTAVTSDPSQADTEIVYETRREVEFPKAPLGILFGNWKDEAAYVRLFISSPGPAEKTGIIHVGQAILQICGQNVGMESTPATIEQMIQESAKGPGPYSISLRDLDLEREIMRP</sequence>
<comment type="caution">
    <text evidence="3">The sequence shown here is derived from an EMBL/GenBank/DDBJ whole genome shotgun (WGS) entry which is preliminary data.</text>
</comment>
<dbReference type="InterPro" id="IPR036034">
    <property type="entry name" value="PDZ_sf"/>
</dbReference>
<dbReference type="SUPFAM" id="SSF55394">
    <property type="entry name" value="Bactericidal permeability-increasing protein, BPI"/>
    <property type="match status" value="1"/>
</dbReference>
<reference evidence="3" key="1">
    <citation type="submission" date="2022-11" db="EMBL/GenBank/DDBJ databases">
        <authorList>
            <person name="Morgan W.R."/>
            <person name="Tartar A."/>
        </authorList>
    </citation>
    <scope>NUCLEOTIDE SEQUENCE</scope>
    <source>
        <strain evidence="3">ARSEF 373</strain>
    </source>
</reference>
<feature type="coiled-coil region" evidence="1">
    <location>
        <begin position="376"/>
        <end position="403"/>
    </location>
</feature>
<dbReference type="PANTHER" id="PTHR31138">
    <property type="entry name" value="CHROMOSOME 19, WHOLE GENOME SHOTGUN SEQUENCE"/>
    <property type="match status" value="1"/>
</dbReference>
<feature type="domain" description="PDZ" evidence="2">
    <location>
        <begin position="849"/>
        <end position="930"/>
    </location>
</feature>
<dbReference type="InterPro" id="IPR001478">
    <property type="entry name" value="PDZ"/>
</dbReference>
<protein>
    <recommendedName>
        <fullName evidence="2">PDZ domain-containing protein</fullName>
    </recommendedName>
</protein>
<gene>
    <name evidence="3" type="ORF">N0F65_003335</name>
</gene>
<dbReference type="AlphaFoldDB" id="A0AAV2Z6T0"/>
<accession>A0AAV2Z6T0</accession>
<reference evidence="3" key="2">
    <citation type="journal article" date="2023" name="Microbiol Resour">
        <title>Decontamination and Annotation of the Draft Genome Sequence of the Oomycete Lagenidium giganteum ARSEF 373.</title>
        <authorList>
            <person name="Morgan W.R."/>
            <person name="Tartar A."/>
        </authorList>
    </citation>
    <scope>NUCLEOTIDE SEQUENCE</scope>
    <source>
        <strain evidence="3">ARSEF 373</strain>
    </source>
</reference>
<organism evidence="3 4">
    <name type="scientific">Lagenidium giganteum</name>
    <dbReference type="NCBI Taxonomy" id="4803"/>
    <lineage>
        <taxon>Eukaryota</taxon>
        <taxon>Sar</taxon>
        <taxon>Stramenopiles</taxon>
        <taxon>Oomycota</taxon>
        <taxon>Peronosporomycetes</taxon>
        <taxon>Pythiales</taxon>
        <taxon>Pythiaceae</taxon>
    </lineage>
</organism>